<protein>
    <submittedName>
        <fullName evidence="2">Uncharacterized protein</fullName>
    </submittedName>
</protein>
<reference evidence="2 3" key="1">
    <citation type="submission" date="2017-06" db="EMBL/GenBank/DDBJ databases">
        <authorList>
            <person name="Kim H.J."/>
            <person name="Triplett B.A."/>
        </authorList>
    </citation>
    <scope>NUCLEOTIDE SEQUENCE [LARGE SCALE GENOMIC DNA]</scope>
    <source>
        <strain evidence="2 3">DSM 43151</strain>
    </source>
</reference>
<keyword evidence="1" id="KW-0472">Membrane</keyword>
<keyword evidence="3" id="KW-1185">Reference proteome</keyword>
<organism evidence="2 3">
    <name type="scientific">Actinoplanes regularis</name>
    <dbReference type="NCBI Taxonomy" id="52697"/>
    <lineage>
        <taxon>Bacteria</taxon>
        <taxon>Bacillati</taxon>
        <taxon>Actinomycetota</taxon>
        <taxon>Actinomycetes</taxon>
        <taxon>Micromonosporales</taxon>
        <taxon>Micromonosporaceae</taxon>
        <taxon>Actinoplanes</taxon>
    </lineage>
</organism>
<sequence length="56" mass="5851">MIAWVLVILLSSALCAVVIYYTWRSRGGSSLQALTACGSAATAVFGMGVALLNLFL</sequence>
<dbReference type="EMBL" id="FZNR01000033">
    <property type="protein sequence ID" value="SNT02180.1"/>
    <property type="molecule type" value="Genomic_DNA"/>
</dbReference>
<keyword evidence="1" id="KW-0812">Transmembrane</keyword>
<name>A0A239J8M0_9ACTN</name>
<evidence type="ECO:0000256" key="1">
    <source>
        <dbReference type="SAM" id="Phobius"/>
    </source>
</evidence>
<evidence type="ECO:0000313" key="2">
    <source>
        <dbReference type="EMBL" id="SNT02180.1"/>
    </source>
</evidence>
<evidence type="ECO:0000313" key="3">
    <source>
        <dbReference type="Proteomes" id="UP000198415"/>
    </source>
</evidence>
<proteinExistence type="predicted"/>
<dbReference type="Proteomes" id="UP000198415">
    <property type="component" value="Unassembled WGS sequence"/>
</dbReference>
<keyword evidence="1" id="KW-1133">Transmembrane helix</keyword>
<dbReference type="AlphaFoldDB" id="A0A239J8M0"/>
<gene>
    <name evidence="2" type="ORF">SAMN06264365_13348</name>
</gene>
<accession>A0A239J8M0</accession>
<feature type="transmembrane region" description="Helical" evidence="1">
    <location>
        <begin position="31"/>
        <end position="55"/>
    </location>
</feature>